<gene>
    <name evidence="1" type="ORF">RYX56_06350</name>
</gene>
<dbReference type="EMBL" id="JAWJBA010000001">
    <property type="protein sequence ID" value="MDV2683992.1"/>
    <property type="molecule type" value="Genomic_DNA"/>
</dbReference>
<accession>A0ABU3X7X2</accession>
<sequence>MGSVLKASIKKIEIVNKTRKDEWDQSVRIILGDIELNNENLISLRRFRPDEIVHVSIDSALMSLFNLDKKKSAVEIFGENVKKVTEQDESVEGEEEDDDEFMYEGDYRPLGEGEMVVQEFRM</sequence>
<evidence type="ECO:0000313" key="2">
    <source>
        <dbReference type="Proteomes" id="UP001287282"/>
    </source>
</evidence>
<proteinExistence type="predicted"/>
<dbReference type="Proteomes" id="UP001287282">
    <property type="component" value="Unassembled WGS sequence"/>
</dbReference>
<comment type="caution">
    <text evidence="1">The sequence shown here is derived from an EMBL/GenBank/DDBJ whole genome shotgun (WGS) entry which is preliminary data.</text>
</comment>
<organism evidence="1 2">
    <name type="scientific">Alkalihalophilus lindianensis</name>
    <dbReference type="NCBI Taxonomy" id="1630542"/>
    <lineage>
        <taxon>Bacteria</taxon>
        <taxon>Bacillati</taxon>
        <taxon>Bacillota</taxon>
        <taxon>Bacilli</taxon>
        <taxon>Bacillales</taxon>
        <taxon>Bacillaceae</taxon>
        <taxon>Alkalihalophilus</taxon>
    </lineage>
</organism>
<protein>
    <submittedName>
        <fullName evidence="1">Uncharacterized protein</fullName>
    </submittedName>
</protein>
<dbReference type="RefSeq" id="WP_317121212.1">
    <property type="nucleotide sequence ID" value="NZ_JAWJBA010000001.1"/>
</dbReference>
<evidence type="ECO:0000313" key="1">
    <source>
        <dbReference type="EMBL" id="MDV2683992.1"/>
    </source>
</evidence>
<reference evidence="1 2" key="1">
    <citation type="submission" date="2023-10" db="EMBL/GenBank/DDBJ databases">
        <title>Screening of Alkalihalobacillus lindianensis BZ-TG-R113 and Its Alleviation of Salt Stress on Rapeseed Growth.</title>
        <authorList>
            <person name="Zhao B."/>
            <person name="Guo T."/>
        </authorList>
    </citation>
    <scope>NUCLEOTIDE SEQUENCE [LARGE SCALE GENOMIC DNA]</scope>
    <source>
        <strain evidence="1 2">BZ-TG-R113</strain>
    </source>
</reference>
<keyword evidence="2" id="KW-1185">Reference proteome</keyword>
<name>A0ABU3X7X2_9BACI</name>